<keyword evidence="1" id="KW-0472">Membrane</keyword>
<feature type="transmembrane region" description="Helical" evidence="1">
    <location>
        <begin position="145"/>
        <end position="172"/>
    </location>
</feature>
<evidence type="ECO:0000313" key="3">
    <source>
        <dbReference type="EMBL" id="RDX41042.1"/>
    </source>
</evidence>
<accession>A0A371CL86</accession>
<name>A0A371CL86_9APHY</name>
<keyword evidence="1" id="KW-1133">Transmembrane helix</keyword>
<dbReference type="EMBL" id="KZ857526">
    <property type="protein sequence ID" value="RDX41042.1"/>
    <property type="molecule type" value="Genomic_DNA"/>
</dbReference>
<keyword evidence="2" id="KW-0732">Signal</keyword>
<evidence type="ECO:0000256" key="2">
    <source>
        <dbReference type="SAM" id="SignalP"/>
    </source>
</evidence>
<feature type="signal peptide" evidence="2">
    <location>
        <begin position="1"/>
        <end position="21"/>
    </location>
</feature>
<sequence length="218" mass="21141">MFSLSLLAIFSTIALSPLTSALPPSTPVGDLRVTNVSTVTGIASTVPVVTSLGSRDVPLGVVPILTVLKTCLMAPAAAAKQPGATEDMQVNAMNEMQDCIHDAANSVQALHGQPLAVILAPAAGTGTALATAEEISEILVDIINMVSIVVSSVISGVVGVVGGVVGGVLGLVGGVLGGLGGLLGGLGGLIGGLGGGIVLVGERDAAVVASLTPKALGL</sequence>
<gene>
    <name evidence="3" type="ORF">OH76DRAFT_256172</name>
</gene>
<organism evidence="3 4">
    <name type="scientific">Lentinus brumalis</name>
    <dbReference type="NCBI Taxonomy" id="2498619"/>
    <lineage>
        <taxon>Eukaryota</taxon>
        <taxon>Fungi</taxon>
        <taxon>Dikarya</taxon>
        <taxon>Basidiomycota</taxon>
        <taxon>Agaricomycotina</taxon>
        <taxon>Agaricomycetes</taxon>
        <taxon>Polyporales</taxon>
        <taxon>Polyporaceae</taxon>
        <taxon>Lentinus</taxon>
    </lineage>
</organism>
<keyword evidence="4" id="KW-1185">Reference proteome</keyword>
<dbReference type="AlphaFoldDB" id="A0A371CL86"/>
<feature type="chain" id="PRO_5016645702" evidence="2">
    <location>
        <begin position="22"/>
        <end position="218"/>
    </location>
</feature>
<keyword evidence="1" id="KW-0812">Transmembrane</keyword>
<protein>
    <submittedName>
        <fullName evidence="3">Uncharacterized protein</fullName>
    </submittedName>
</protein>
<evidence type="ECO:0000256" key="1">
    <source>
        <dbReference type="SAM" id="Phobius"/>
    </source>
</evidence>
<proteinExistence type="predicted"/>
<dbReference type="Proteomes" id="UP000256964">
    <property type="component" value="Unassembled WGS sequence"/>
</dbReference>
<evidence type="ECO:0000313" key="4">
    <source>
        <dbReference type="Proteomes" id="UP000256964"/>
    </source>
</evidence>
<feature type="transmembrane region" description="Helical" evidence="1">
    <location>
        <begin position="179"/>
        <end position="201"/>
    </location>
</feature>
<reference evidence="3 4" key="1">
    <citation type="journal article" date="2018" name="Biotechnol. Biofuels">
        <title>Integrative visual omics of the white-rot fungus Polyporus brumalis exposes the biotechnological potential of its oxidative enzymes for delignifying raw plant biomass.</title>
        <authorList>
            <person name="Miyauchi S."/>
            <person name="Rancon A."/>
            <person name="Drula E."/>
            <person name="Hage H."/>
            <person name="Chaduli D."/>
            <person name="Favel A."/>
            <person name="Grisel S."/>
            <person name="Henrissat B."/>
            <person name="Herpoel-Gimbert I."/>
            <person name="Ruiz-Duenas F.J."/>
            <person name="Chevret D."/>
            <person name="Hainaut M."/>
            <person name="Lin J."/>
            <person name="Wang M."/>
            <person name="Pangilinan J."/>
            <person name="Lipzen A."/>
            <person name="Lesage-Meessen L."/>
            <person name="Navarro D."/>
            <person name="Riley R."/>
            <person name="Grigoriev I.V."/>
            <person name="Zhou S."/>
            <person name="Raouche S."/>
            <person name="Rosso M.N."/>
        </authorList>
    </citation>
    <scope>NUCLEOTIDE SEQUENCE [LARGE SCALE GENOMIC DNA]</scope>
    <source>
        <strain evidence="3 4">BRFM 1820</strain>
    </source>
</reference>